<keyword evidence="3 4" id="KW-0067">ATP-binding</keyword>
<sequence length="375" mass="39587">MRCGTPIPRPFASGEPQGPARNRGCAVQDAGESPNRSVVPGADQGPASDTPHAAPANACGSSLWRLGRPGHAEDGNVERGAPQGPGETDSLRPDAAPPRALACRDAGEGLLSGPGTGGFPLIVKPSAGSGSRGVRLIRDAAEWAGLLAEGFDPQGWIVESWCPGPSYSLEICGTPGHYRVFQVTGLLMDEVFDCRGVLAPSDAPPAAIREMEAELLKLAEALRLRGLMDLEVILAPDGLRVLEIDARFPSQTPTAVWLSTGWNLAEYLVSCFIPYEPAPGWESPRCVRYEHVCRTEDGEIVCRGEHVMAGAGPLEGLRDFFGADEALLGGDFPSGAWAATLMFHGATPEEVEARRDACLACLRAASRGDGHHKTP</sequence>
<evidence type="ECO:0000313" key="7">
    <source>
        <dbReference type="EMBL" id="HIW79816.1"/>
    </source>
</evidence>
<protein>
    <submittedName>
        <fullName evidence="7">ATP-grasp domain-containing protein</fullName>
    </submittedName>
</protein>
<dbReference type="PANTHER" id="PTHR43055:SF1">
    <property type="entry name" value="FORMATE-DEPENDENT PHOSPHORIBOSYLGLYCINAMIDE FORMYLTRANSFERASE"/>
    <property type="match status" value="1"/>
</dbReference>
<accession>A0A9D1UAS3</accession>
<proteinExistence type="predicted"/>
<gene>
    <name evidence="7" type="ORF">H9874_11850</name>
</gene>
<dbReference type="GO" id="GO:0046872">
    <property type="term" value="F:metal ion binding"/>
    <property type="evidence" value="ECO:0007669"/>
    <property type="project" value="InterPro"/>
</dbReference>
<evidence type="ECO:0000313" key="8">
    <source>
        <dbReference type="Proteomes" id="UP000824264"/>
    </source>
</evidence>
<dbReference type="EMBL" id="DXGI01000445">
    <property type="protein sequence ID" value="HIW79816.1"/>
    <property type="molecule type" value="Genomic_DNA"/>
</dbReference>
<dbReference type="Proteomes" id="UP000824264">
    <property type="component" value="Unassembled WGS sequence"/>
</dbReference>
<evidence type="ECO:0000256" key="5">
    <source>
        <dbReference type="SAM" id="MobiDB-lite"/>
    </source>
</evidence>
<feature type="domain" description="ATP-grasp" evidence="6">
    <location>
        <begin position="88"/>
        <end position="273"/>
    </location>
</feature>
<dbReference type="Pfam" id="PF02655">
    <property type="entry name" value="ATP-grasp_3"/>
    <property type="match status" value="1"/>
</dbReference>
<name>A0A9D1UAS3_9BACT</name>
<reference evidence="7" key="1">
    <citation type="journal article" date="2021" name="PeerJ">
        <title>Extensive microbial diversity within the chicken gut microbiome revealed by metagenomics and culture.</title>
        <authorList>
            <person name="Gilroy R."/>
            <person name="Ravi A."/>
            <person name="Getino M."/>
            <person name="Pursley I."/>
            <person name="Horton D.L."/>
            <person name="Alikhan N.F."/>
            <person name="Baker D."/>
            <person name="Gharbi K."/>
            <person name="Hall N."/>
            <person name="Watson M."/>
            <person name="Adriaenssens E.M."/>
            <person name="Foster-Nyarko E."/>
            <person name="Jarju S."/>
            <person name="Secka A."/>
            <person name="Antonio M."/>
            <person name="Oren A."/>
            <person name="Chaudhuri R.R."/>
            <person name="La Ragione R."/>
            <person name="Hildebrand F."/>
            <person name="Pallen M.J."/>
        </authorList>
    </citation>
    <scope>NUCLEOTIDE SEQUENCE</scope>
    <source>
        <strain evidence="7">ChiSxjej5B17-1746</strain>
    </source>
</reference>
<dbReference type="GO" id="GO:0005829">
    <property type="term" value="C:cytosol"/>
    <property type="evidence" value="ECO:0007669"/>
    <property type="project" value="TreeGrafter"/>
</dbReference>
<dbReference type="InterPro" id="IPR011761">
    <property type="entry name" value="ATP-grasp"/>
</dbReference>
<dbReference type="GO" id="GO:0016874">
    <property type="term" value="F:ligase activity"/>
    <property type="evidence" value="ECO:0007669"/>
    <property type="project" value="UniProtKB-KW"/>
</dbReference>
<keyword evidence="1" id="KW-0436">Ligase</keyword>
<feature type="region of interest" description="Disordered" evidence="5">
    <location>
        <begin position="1"/>
        <end position="98"/>
    </location>
</feature>
<dbReference type="PROSITE" id="PS50975">
    <property type="entry name" value="ATP_GRASP"/>
    <property type="match status" value="1"/>
</dbReference>
<dbReference type="Gene3D" id="3.30.470.20">
    <property type="entry name" value="ATP-grasp fold, B domain"/>
    <property type="match status" value="1"/>
</dbReference>
<dbReference type="SUPFAM" id="SSF56059">
    <property type="entry name" value="Glutathione synthetase ATP-binding domain-like"/>
    <property type="match status" value="1"/>
</dbReference>
<organism evidence="7 8">
    <name type="scientific">Candidatus Bilophila faecipullorum</name>
    <dbReference type="NCBI Taxonomy" id="2838482"/>
    <lineage>
        <taxon>Bacteria</taxon>
        <taxon>Pseudomonadati</taxon>
        <taxon>Thermodesulfobacteriota</taxon>
        <taxon>Desulfovibrionia</taxon>
        <taxon>Desulfovibrionales</taxon>
        <taxon>Desulfovibrionaceae</taxon>
        <taxon>Bilophila</taxon>
    </lineage>
</organism>
<evidence type="ECO:0000256" key="4">
    <source>
        <dbReference type="PROSITE-ProRule" id="PRU00409"/>
    </source>
</evidence>
<evidence type="ECO:0000256" key="1">
    <source>
        <dbReference type="ARBA" id="ARBA00022598"/>
    </source>
</evidence>
<dbReference type="AlphaFoldDB" id="A0A9D1UAS3"/>
<evidence type="ECO:0000256" key="3">
    <source>
        <dbReference type="ARBA" id="ARBA00022840"/>
    </source>
</evidence>
<dbReference type="InterPro" id="IPR003806">
    <property type="entry name" value="ATP-grasp_PylC-type"/>
</dbReference>
<dbReference type="PANTHER" id="PTHR43055">
    <property type="entry name" value="FORMATE-DEPENDENT PHOSPHORIBOSYLGLYCINAMIDE FORMYLTRANSFERASE"/>
    <property type="match status" value="1"/>
</dbReference>
<evidence type="ECO:0000256" key="2">
    <source>
        <dbReference type="ARBA" id="ARBA00022741"/>
    </source>
</evidence>
<keyword evidence="2 4" id="KW-0547">Nucleotide-binding</keyword>
<dbReference type="GO" id="GO:0005524">
    <property type="term" value="F:ATP binding"/>
    <property type="evidence" value="ECO:0007669"/>
    <property type="project" value="UniProtKB-UniRule"/>
</dbReference>
<evidence type="ECO:0000259" key="6">
    <source>
        <dbReference type="PROSITE" id="PS50975"/>
    </source>
</evidence>
<comment type="caution">
    <text evidence="7">The sequence shown here is derived from an EMBL/GenBank/DDBJ whole genome shotgun (WGS) entry which is preliminary data.</text>
</comment>
<reference evidence="7" key="2">
    <citation type="submission" date="2021-04" db="EMBL/GenBank/DDBJ databases">
        <authorList>
            <person name="Gilroy R."/>
        </authorList>
    </citation>
    <scope>NUCLEOTIDE SEQUENCE</scope>
    <source>
        <strain evidence="7">ChiSxjej5B17-1746</strain>
    </source>
</reference>